<evidence type="ECO:0000256" key="6">
    <source>
        <dbReference type="ARBA" id="ARBA00023065"/>
    </source>
</evidence>
<feature type="transmembrane region" description="Helical" evidence="12">
    <location>
        <begin position="56"/>
        <end position="75"/>
    </location>
</feature>
<reference evidence="15 16" key="1">
    <citation type="journal article" date="2019" name="PLoS Biol.">
        <title>Sex chromosomes control vertical transmission of feminizing Wolbachia symbionts in an isopod.</title>
        <authorList>
            <person name="Becking T."/>
            <person name="Chebbi M.A."/>
            <person name="Giraud I."/>
            <person name="Moumen B."/>
            <person name="Laverre T."/>
            <person name="Caubet Y."/>
            <person name="Peccoud J."/>
            <person name="Gilbert C."/>
            <person name="Cordaux R."/>
        </authorList>
    </citation>
    <scope>NUCLEOTIDE SEQUENCE [LARGE SCALE GENOMIC DNA]</scope>
    <source>
        <strain evidence="15">ANa2</strain>
        <tissue evidence="15">Whole body excluding digestive tract and cuticle</tissue>
    </source>
</reference>
<dbReference type="InterPro" id="IPR015683">
    <property type="entry name" value="Ionotropic_Glu_rcpt"/>
</dbReference>
<evidence type="ECO:0000256" key="7">
    <source>
        <dbReference type="ARBA" id="ARBA00023136"/>
    </source>
</evidence>
<protein>
    <submittedName>
        <fullName evidence="15">Glutamate receptor ionotropic, kainate 1</fullName>
    </submittedName>
</protein>
<evidence type="ECO:0000256" key="12">
    <source>
        <dbReference type="SAM" id="Phobius"/>
    </source>
</evidence>
<keyword evidence="10" id="KW-1071">Ligand-gated ion channel</keyword>
<feature type="domain" description="Ionotropic glutamate receptor C-terminal" evidence="13">
    <location>
        <begin position="55"/>
        <end position="118"/>
    </location>
</feature>
<accession>A0A5N5SUN6</accession>
<evidence type="ECO:0000256" key="10">
    <source>
        <dbReference type="ARBA" id="ARBA00023286"/>
    </source>
</evidence>
<keyword evidence="3" id="KW-0813">Transport</keyword>
<evidence type="ECO:0000256" key="3">
    <source>
        <dbReference type="ARBA" id="ARBA00022448"/>
    </source>
</evidence>
<dbReference type="AlphaFoldDB" id="A0A5N5SUN6"/>
<evidence type="ECO:0000256" key="8">
    <source>
        <dbReference type="ARBA" id="ARBA00023170"/>
    </source>
</evidence>
<dbReference type="EMBL" id="SEYY01019996">
    <property type="protein sequence ID" value="KAB7497732.1"/>
    <property type="molecule type" value="Genomic_DNA"/>
</dbReference>
<organism evidence="15 16">
    <name type="scientific">Armadillidium nasatum</name>
    <dbReference type="NCBI Taxonomy" id="96803"/>
    <lineage>
        <taxon>Eukaryota</taxon>
        <taxon>Metazoa</taxon>
        <taxon>Ecdysozoa</taxon>
        <taxon>Arthropoda</taxon>
        <taxon>Crustacea</taxon>
        <taxon>Multicrustacea</taxon>
        <taxon>Malacostraca</taxon>
        <taxon>Eumalacostraca</taxon>
        <taxon>Peracarida</taxon>
        <taxon>Isopoda</taxon>
        <taxon>Oniscidea</taxon>
        <taxon>Crinocheta</taxon>
        <taxon>Armadillidiidae</taxon>
        <taxon>Armadillidium</taxon>
    </lineage>
</organism>
<evidence type="ECO:0000259" key="13">
    <source>
        <dbReference type="Pfam" id="PF00060"/>
    </source>
</evidence>
<keyword evidence="4 12" id="KW-0812">Transmembrane</keyword>
<dbReference type="GO" id="GO:0016020">
    <property type="term" value="C:membrane"/>
    <property type="evidence" value="ECO:0007669"/>
    <property type="project" value="UniProtKB-SubCell"/>
</dbReference>
<gene>
    <name evidence="15" type="primary">Grik1</name>
    <name evidence="15" type="ORF">Anas_01402</name>
</gene>
<dbReference type="Pfam" id="PF10613">
    <property type="entry name" value="Lig_chan-Glu_bd"/>
    <property type="match status" value="1"/>
</dbReference>
<dbReference type="OrthoDB" id="6373794at2759"/>
<evidence type="ECO:0000313" key="16">
    <source>
        <dbReference type="Proteomes" id="UP000326759"/>
    </source>
</evidence>
<evidence type="ECO:0000256" key="9">
    <source>
        <dbReference type="ARBA" id="ARBA00023180"/>
    </source>
</evidence>
<dbReference type="SUPFAM" id="SSF53850">
    <property type="entry name" value="Periplasmic binding protein-like II"/>
    <property type="match status" value="1"/>
</dbReference>
<evidence type="ECO:0000256" key="2">
    <source>
        <dbReference type="ARBA" id="ARBA00008685"/>
    </source>
</evidence>
<comment type="subcellular location">
    <subcellularLocation>
        <location evidence="1">Membrane</location>
        <topology evidence="1">Multi-pass membrane protein</topology>
    </subcellularLocation>
</comment>
<keyword evidence="7 12" id="KW-0472">Membrane</keyword>
<keyword evidence="8 15" id="KW-0675">Receptor</keyword>
<keyword evidence="9" id="KW-0325">Glycoprotein</keyword>
<dbReference type="Pfam" id="PF00060">
    <property type="entry name" value="Lig_chan"/>
    <property type="match status" value="1"/>
</dbReference>
<evidence type="ECO:0000256" key="11">
    <source>
        <dbReference type="ARBA" id="ARBA00023303"/>
    </source>
</evidence>
<keyword evidence="6" id="KW-0406">Ion transport</keyword>
<keyword evidence="5 12" id="KW-1133">Transmembrane helix</keyword>
<comment type="caution">
    <text evidence="15">The sequence shown here is derived from an EMBL/GenBank/DDBJ whole genome shotgun (WGS) entry which is preliminary data.</text>
</comment>
<dbReference type="InterPro" id="IPR001320">
    <property type="entry name" value="Iontro_rcpt_C"/>
</dbReference>
<dbReference type="Gene3D" id="1.10.287.70">
    <property type="match status" value="1"/>
</dbReference>
<evidence type="ECO:0000313" key="15">
    <source>
        <dbReference type="EMBL" id="KAB7497732.1"/>
    </source>
</evidence>
<dbReference type="Proteomes" id="UP000326759">
    <property type="component" value="Unassembled WGS sequence"/>
</dbReference>
<evidence type="ECO:0000256" key="4">
    <source>
        <dbReference type="ARBA" id="ARBA00022692"/>
    </source>
</evidence>
<name>A0A5N5SUN6_9CRUS</name>
<comment type="similarity">
    <text evidence="2">Belongs to the glutamate-gated ion channel (TC 1.A.10.1) family.</text>
</comment>
<dbReference type="GO" id="GO:0015276">
    <property type="term" value="F:ligand-gated monoatomic ion channel activity"/>
    <property type="evidence" value="ECO:0007669"/>
    <property type="project" value="InterPro"/>
</dbReference>
<keyword evidence="16" id="KW-1185">Reference proteome</keyword>
<evidence type="ECO:0000259" key="14">
    <source>
        <dbReference type="Pfam" id="PF10613"/>
    </source>
</evidence>
<dbReference type="PANTHER" id="PTHR18966">
    <property type="entry name" value="IONOTROPIC GLUTAMATE RECEPTOR"/>
    <property type="match status" value="1"/>
</dbReference>
<proteinExistence type="inferred from homology"/>
<dbReference type="Gene3D" id="3.40.190.10">
    <property type="entry name" value="Periplasmic binding protein-like II"/>
    <property type="match status" value="1"/>
</dbReference>
<evidence type="ECO:0000256" key="5">
    <source>
        <dbReference type="ARBA" id="ARBA00022989"/>
    </source>
</evidence>
<sequence length="120" mass="13517">MQEADIAVAPLTITSDREEVIDFTKPFMTVGVSIMIKRPAPKSNGVFSFLSPFSEEIWMCIIFACVGVSIVLFLVSRFSPYEWKVNESFTKTTITNEFSICNSLWFTIGAIMQQRSDTSP</sequence>
<dbReference type="InterPro" id="IPR019594">
    <property type="entry name" value="Glu/Gly-bd"/>
</dbReference>
<feature type="domain" description="Ionotropic glutamate receptor L-glutamate and glycine-binding" evidence="14">
    <location>
        <begin position="2"/>
        <end position="39"/>
    </location>
</feature>
<keyword evidence="11" id="KW-0407">Ion channel</keyword>
<feature type="non-terminal residue" evidence="15">
    <location>
        <position position="120"/>
    </location>
</feature>
<evidence type="ECO:0000256" key="1">
    <source>
        <dbReference type="ARBA" id="ARBA00004141"/>
    </source>
</evidence>